<dbReference type="AlphaFoldDB" id="A0A4U1J285"/>
<evidence type="ECO:0000313" key="1">
    <source>
        <dbReference type="EMBL" id="TKD01216.1"/>
    </source>
</evidence>
<protein>
    <submittedName>
        <fullName evidence="1">Uncharacterized protein</fullName>
    </submittedName>
</protein>
<comment type="caution">
    <text evidence="1">The sequence shown here is derived from an EMBL/GenBank/DDBJ whole genome shotgun (WGS) entry which is preliminary data.</text>
</comment>
<dbReference type="RefSeq" id="WP_136932908.1">
    <property type="nucleotide sequence ID" value="NZ_SSMQ01000041.1"/>
</dbReference>
<name>A0A4U1J285_9BACT</name>
<sequence>MPTFKLSTAFTQEDLNRFYASGSNIVVAKPNAGGMPNVAWLVYRPLLGNTVTWEEQYGIYASNVDIINGAQLTQMSKSEFPALDNKSYPLTAAGFFGPPSTGGRQGSYTAVNEYNNLPKGYLTFGLFQDAVVDGTPALGNAVSAAPVIYNSTAVMTPFTTVYLWVQSQVVSNTVVTNVTSPMTEVIFGGPVTEVSLMYDASSGKFITAPGRTMAEKAPLRHHLPSLA</sequence>
<organism evidence="1 2">
    <name type="scientific">Polyangium fumosum</name>
    <dbReference type="NCBI Taxonomy" id="889272"/>
    <lineage>
        <taxon>Bacteria</taxon>
        <taxon>Pseudomonadati</taxon>
        <taxon>Myxococcota</taxon>
        <taxon>Polyangia</taxon>
        <taxon>Polyangiales</taxon>
        <taxon>Polyangiaceae</taxon>
        <taxon>Polyangium</taxon>
    </lineage>
</organism>
<keyword evidence="2" id="KW-1185">Reference proteome</keyword>
<dbReference type="Proteomes" id="UP000309215">
    <property type="component" value="Unassembled WGS sequence"/>
</dbReference>
<dbReference type="OrthoDB" id="1348340at2"/>
<gene>
    <name evidence="1" type="ORF">E8A74_31950</name>
</gene>
<reference evidence="1 2" key="1">
    <citation type="submission" date="2019-04" db="EMBL/GenBank/DDBJ databases">
        <authorList>
            <person name="Li Y."/>
            <person name="Wang J."/>
        </authorList>
    </citation>
    <scope>NUCLEOTIDE SEQUENCE [LARGE SCALE GENOMIC DNA]</scope>
    <source>
        <strain evidence="1 2">DSM 14668</strain>
    </source>
</reference>
<proteinExistence type="predicted"/>
<evidence type="ECO:0000313" key="2">
    <source>
        <dbReference type="Proteomes" id="UP000309215"/>
    </source>
</evidence>
<dbReference type="EMBL" id="SSMQ01000041">
    <property type="protein sequence ID" value="TKD01216.1"/>
    <property type="molecule type" value="Genomic_DNA"/>
</dbReference>
<accession>A0A4U1J285</accession>